<organism evidence="3">
    <name type="scientific">Onchocerca flexuosa</name>
    <dbReference type="NCBI Taxonomy" id="387005"/>
    <lineage>
        <taxon>Eukaryota</taxon>
        <taxon>Metazoa</taxon>
        <taxon>Ecdysozoa</taxon>
        <taxon>Nematoda</taxon>
        <taxon>Chromadorea</taxon>
        <taxon>Rhabditida</taxon>
        <taxon>Spirurina</taxon>
        <taxon>Spiruromorpha</taxon>
        <taxon>Filarioidea</taxon>
        <taxon>Onchocercidae</taxon>
        <taxon>Onchocerca</taxon>
    </lineage>
</organism>
<dbReference type="AlphaFoldDB" id="A0A183HP61"/>
<evidence type="ECO:0000313" key="1">
    <source>
        <dbReference type="EMBL" id="VDO59480.1"/>
    </source>
</evidence>
<sequence length="36" mass="4425">MNLWLTRLLQVFLFPIHLLQVFLLSTKIFQKDEIYC</sequence>
<accession>A0A183HP61</accession>
<evidence type="ECO:0000313" key="2">
    <source>
        <dbReference type="Proteomes" id="UP000267606"/>
    </source>
</evidence>
<reference evidence="1 2" key="2">
    <citation type="submission" date="2018-11" db="EMBL/GenBank/DDBJ databases">
        <authorList>
            <consortium name="Pathogen Informatics"/>
        </authorList>
    </citation>
    <scope>NUCLEOTIDE SEQUENCE [LARGE SCALE GENOMIC DNA]</scope>
</reference>
<dbReference type="Proteomes" id="UP000267606">
    <property type="component" value="Unassembled WGS sequence"/>
</dbReference>
<name>A0A183HP61_9BILA</name>
<proteinExistence type="predicted"/>
<keyword evidence="2" id="KW-1185">Reference proteome</keyword>
<reference evidence="3" key="1">
    <citation type="submission" date="2016-06" db="UniProtKB">
        <authorList>
            <consortium name="WormBaseParasite"/>
        </authorList>
    </citation>
    <scope>IDENTIFICATION</scope>
</reference>
<gene>
    <name evidence="1" type="ORF">OFLC_LOCUS9274</name>
</gene>
<dbReference type="EMBL" id="UZAJ01011210">
    <property type="protein sequence ID" value="VDO59480.1"/>
    <property type="molecule type" value="Genomic_DNA"/>
</dbReference>
<dbReference type="WBParaSite" id="OFLC_0000927201-mRNA-1">
    <property type="protein sequence ID" value="OFLC_0000927201-mRNA-1"/>
    <property type="gene ID" value="OFLC_0000927201"/>
</dbReference>
<protein>
    <submittedName>
        <fullName evidence="1 3">Uncharacterized protein</fullName>
    </submittedName>
</protein>
<evidence type="ECO:0000313" key="3">
    <source>
        <dbReference type="WBParaSite" id="OFLC_0000927201-mRNA-1"/>
    </source>
</evidence>